<protein>
    <submittedName>
        <fullName evidence="1">GL25613</fullName>
    </submittedName>
</protein>
<reference evidence="1 2" key="1">
    <citation type="journal article" date="2007" name="Nature">
        <title>Evolution of genes and genomes on the Drosophila phylogeny.</title>
        <authorList>
            <consortium name="Drosophila 12 Genomes Consortium"/>
            <person name="Clark A.G."/>
            <person name="Eisen M.B."/>
            <person name="Smith D.R."/>
            <person name="Bergman C.M."/>
            <person name="Oliver B."/>
            <person name="Markow T.A."/>
            <person name="Kaufman T.C."/>
            <person name="Kellis M."/>
            <person name="Gelbart W."/>
            <person name="Iyer V.N."/>
            <person name="Pollard D.A."/>
            <person name="Sackton T.B."/>
            <person name="Larracuente A.M."/>
            <person name="Singh N.D."/>
            <person name="Abad J.P."/>
            <person name="Abt D.N."/>
            <person name="Adryan B."/>
            <person name="Aguade M."/>
            <person name="Akashi H."/>
            <person name="Anderson W.W."/>
            <person name="Aquadro C.F."/>
            <person name="Ardell D.H."/>
            <person name="Arguello R."/>
            <person name="Artieri C.G."/>
            <person name="Barbash D.A."/>
            <person name="Barker D."/>
            <person name="Barsanti P."/>
            <person name="Batterham P."/>
            <person name="Batzoglou S."/>
            <person name="Begun D."/>
            <person name="Bhutkar A."/>
            <person name="Blanco E."/>
            <person name="Bosak S.A."/>
            <person name="Bradley R.K."/>
            <person name="Brand A.D."/>
            <person name="Brent M.R."/>
            <person name="Brooks A.N."/>
            <person name="Brown R.H."/>
            <person name="Butlin R.K."/>
            <person name="Caggese C."/>
            <person name="Calvi B.R."/>
            <person name="Bernardo de Carvalho A."/>
            <person name="Caspi A."/>
            <person name="Castrezana S."/>
            <person name="Celniker S.E."/>
            <person name="Chang J.L."/>
            <person name="Chapple C."/>
            <person name="Chatterji S."/>
            <person name="Chinwalla A."/>
            <person name="Civetta A."/>
            <person name="Clifton S.W."/>
            <person name="Comeron J.M."/>
            <person name="Costello J.C."/>
            <person name="Coyne J.A."/>
            <person name="Daub J."/>
            <person name="David R.G."/>
            <person name="Delcher A.L."/>
            <person name="Delehaunty K."/>
            <person name="Do C.B."/>
            <person name="Ebling H."/>
            <person name="Edwards K."/>
            <person name="Eickbush T."/>
            <person name="Evans J.D."/>
            <person name="Filipski A."/>
            <person name="Findeiss S."/>
            <person name="Freyhult E."/>
            <person name="Fulton L."/>
            <person name="Fulton R."/>
            <person name="Garcia A.C."/>
            <person name="Gardiner A."/>
            <person name="Garfield D.A."/>
            <person name="Garvin B.E."/>
            <person name="Gibson G."/>
            <person name="Gilbert D."/>
            <person name="Gnerre S."/>
            <person name="Godfrey J."/>
            <person name="Good R."/>
            <person name="Gotea V."/>
            <person name="Gravely B."/>
            <person name="Greenberg A.J."/>
            <person name="Griffiths-Jones S."/>
            <person name="Gross S."/>
            <person name="Guigo R."/>
            <person name="Gustafson E.A."/>
            <person name="Haerty W."/>
            <person name="Hahn M.W."/>
            <person name="Halligan D.L."/>
            <person name="Halpern A.L."/>
            <person name="Halter G.M."/>
            <person name="Han M.V."/>
            <person name="Heger A."/>
            <person name="Hillier L."/>
            <person name="Hinrichs A.S."/>
            <person name="Holmes I."/>
            <person name="Hoskins R.A."/>
            <person name="Hubisz M.J."/>
            <person name="Hultmark D."/>
            <person name="Huntley M.A."/>
            <person name="Jaffe D.B."/>
            <person name="Jagadeeshan S."/>
            <person name="Jeck W.R."/>
            <person name="Johnson J."/>
            <person name="Jones C.D."/>
            <person name="Jordan W.C."/>
            <person name="Karpen G.H."/>
            <person name="Kataoka E."/>
            <person name="Keightley P.D."/>
            <person name="Kheradpour P."/>
            <person name="Kirkness E.F."/>
            <person name="Koerich L.B."/>
            <person name="Kristiansen K."/>
            <person name="Kudrna D."/>
            <person name="Kulathinal R.J."/>
            <person name="Kumar S."/>
            <person name="Kwok R."/>
            <person name="Lander E."/>
            <person name="Langley C.H."/>
            <person name="Lapoint R."/>
            <person name="Lazzaro B.P."/>
            <person name="Lee S.J."/>
            <person name="Levesque L."/>
            <person name="Li R."/>
            <person name="Lin C.F."/>
            <person name="Lin M.F."/>
            <person name="Lindblad-Toh K."/>
            <person name="Llopart A."/>
            <person name="Long M."/>
            <person name="Low L."/>
            <person name="Lozovsky E."/>
            <person name="Lu J."/>
            <person name="Luo M."/>
            <person name="Machado C.A."/>
            <person name="Makalowski W."/>
            <person name="Marzo M."/>
            <person name="Matsuda M."/>
            <person name="Matzkin L."/>
            <person name="McAllister B."/>
            <person name="McBride C.S."/>
            <person name="McKernan B."/>
            <person name="McKernan K."/>
            <person name="Mendez-Lago M."/>
            <person name="Minx P."/>
            <person name="Mollenhauer M.U."/>
            <person name="Montooth K."/>
            <person name="Mount S.M."/>
            <person name="Mu X."/>
            <person name="Myers E."/>
            <person name="Negre B."/>
            <person name="Newfeld S."/>
            <person name="Nielsen R."/>
            <person name="Noor M.A."/>
            <person name="O'Grady P."/>
            <person name="Pachter L."/>
            <person name="Papaceit M."/>
            <person name="Parisi M.J."/>
            <person name="Parisi M."/>
            <person name="Parts L."/>
            <person name="Pedersen J.S."/>
            <person name="Pesole G."/>
            <person name="Phillippy A.M."/>
            <person name="Ponting C.P."/>
            <person name="Pop M."/>
            <person name="Porcelli D."/>
            <person name="Powell J.R."/>
            <person name="Prohaska S."/>
            <person name="Pruitt K."/>
            <person name="Puig M."/>
            <person name="Quesneville H."/>
            <person name="Ram K.R."/>
            <person name="Rand D."/>
            <person name="Rasmussen M.D."/>
            <person name="Reed L.K."/>
            <person name="Reenan R."/>
            <person name="Reily A."/>
            <person name="Remington K.A."/>
            <person name="Rieger T.T."/>
            <person name="Ritchie M.G."/>
            <person name="Robin C."/>
            <person name="Rogers Y.H."/>
            <person name="Rohde C."/>
            <person name="Rozas J."/>
            <person name="Rubenfield M.J."/>
            <person name="Ruiz A."/>
            <person name="Russo S."/>
            <person name="Salzberg S.L."/>
            <person name="Sanchez-Gracia A."/>
            <person name="Saranga D.J."/>
            <person name="Sato H."/>
            <person name="Schaeffer S.W."/>
            <person name="Schatz M.C."/>
            <person name="Schlenke T."/>
            <person name="Schwartz R."/>
            <person name="Segarra C."/>
            <person name="Singh R.S."/>
            <person name="Sirot L."/>
            <person name="Sirota M."/>
            <person name="Sisneros N.B."/>
            <person name="Smith C.D."/>
            <person name="Smith T.F."/>
            <person name="Spieth J."/>
            <person name="Stage D.E."/>
            <person name="Stark A."/>
            <person name="Stephan W."/>
            <person name="Strausberg R.L."/>
            <person name="Strempel S."/>
            <person name="Sturgill D."/>
            <person name="Sutton G."/>
            <person name="Sutton G.G."/>
            <person name="Tao W."/>
            <person name="Teichmann S."/>
            <person name="Tobari Y.N."/>
            <person name="Tomimura Y."/>
            <person name="Tsolas J.M."/>
            <person name="Valente V.L."/>
            <person name="Venter E."/>
            <person name="Venter J.C."/>
            <person name="Vicario S."/>
            <person name="Vieira F.G."/>
            <person name="Vilella A.J."/>
            <person name="Villasante A."/>
            <person name="Walenz B."/>
            <person name="Wang J."/>
            <person name="Wasserman M."/>
            <person name="Watts T."/>
            <person name="Wilson D."/>
            <person name="Wilson R.K."/>
            <person name="Wing R.A."/>
            <person name="Wolfner M.F."/>
            <person name="Wong A."/>
            <person name="Wong G.K."/>
            <person name="Wu C.I."/>
            <person name="Wu G."/>
            <person name="Yamamoto D."/>
            <person name="Yang H.P."/>
            <person name="Yang S.P."/>
            <person name="Yorke J.A."/>
            <person name="Yoshida K."/>
            <person name="Zdobnov E."/>
            <person name="Zhang P."/>
            <person name="Zhang Y."/>
            <person name="Zimin A.V."/>
            <person name="Baldwin J."/>
            <person name="Abdouelleil A."/>
            <person name="Abdulkadir J."/>
            <person name="Abebe A."/>
            <person name="Abera B."/>
            <person name="Abreu J."/>
            <person name="Acer S.C."/>
            <person name="Aftuck L."/>
            <person name="Alexander A."/>
            <person name="An P."/>
            <person name="Anderson E."/>
            <person name="Anderson S."/>
            <person name="Arachi H."/>
            <person name="Azer M."/>
            <person name="Bachantsang P."/>
            <person name="Barry A."/>
            <person name="Bayul T."/>
            <person name="Berlin A."/>
            <person name="Bessette D."/>
            <person name="Bloom T."/>
            <person name="Blye J."/>
            <person name="Boguslavskiy L."/>
            <person name="Bonnet C."/>
            <person name="Boukhgalter B."/>
            <person name="Bourzgui I."/>
            <person name="Brown A."/>
            <person name="Cahill P."/>
            <person name="Channer S."/>
            <person name="Cheshatsang Y."/>
            <person name="Chuda L."/>
            <person name="Citroen M."/>
            <person name="Collymore A."/>
            <person name="Cooke P."/>
            <person name="Costello M."/>
            <person name="D'Aco K."/>
            <person name="Daza R."/>
            <person name="De Haan G."/>
            <person name="DeGray S."/>
            <person name="DeMaso C."/>
            <person name="Dhargay N."/>
            <person name="Dooley K."/>
            <person name="Dooley E."/>
            <person name="Doricent M."/>
            <person name="Dorje P."/>
            <person name="Dorjee K."/>
            <person name="Dupes A."/>
            <person name="Elong R."/>
            <person name="Falk J."/>
            <person name="Farina A."/>
            <person name="Faro S."/>
            <person name="Ferguson D."/>
            <person name="Fisher S."/>
            <person name="Foley C.D."/>
            <person name="Franke A."/>
            <person name="Friedrich D."/>
            <person name="Gadbois L."/>
            <person name="Gearin G."/>
            <person name="Gearin C.R."/>
            <person name="Giannoukos G."/>
            <person name="Goode T."/>
            <person name="Graham J."/>
            <person name="Grandbois E."/>
            <person name="Grewal S."/>
            <person name="Gyaltsen K."/>
            <person name="Hafez N."/>
            <person name="Hagos B."/>
            <person name="Hall J."/>
            <person name="Henson C."/>
            <person name="Hollinger A."/>
            <person name="Honan T."/>
            <person name="Huard M.D."/>
            <person name="Hughes L."/>
            <person name="Hurhula B."/>
            <person name="Husby M.E."/>
            <person name="Kamat A."/>
            <person name="Kanga B."/>
            <person name="Kashin S."/>
            <person name="Khazanovich D."/>
            <person name="Kisner P."/>
            <person name="Lance K."/>
            <person name="Lara M."/>
            <person name="Lee W."/>
            <person name="Lennon N."/>
            <person name="Letendre F."/>
            <person name="LeVine R."/>
            <person name="Lipovsky A."/>
            <person name="Liu X."/>
            <person name="Liu J."/>
            <person name="Liu S."/>
            <person name="Lokyitsang T."/>
            <person name="Lokyitsang Y."/>
            <person name="Lubonja R."/>
            <person name="Lui A."/>
            <person name="MacDonald P."/>
            <person name="Magnisalis V."/>
            <person name="Maru K."/>
            <person name="Matthews C."/>
            <person name="McCusker W."/>
            <person name="McDonough S."/>
            <person name="Mehta T."/>
            <person name="Meldrim J."/>
            <person name="Meneus L."/>
            <person name="Mihai O."/>
            <person name="Mihalev A."/>
            <person name="Mihova T."/>
            <person name="Mittelman R."/>
            <person name="Mlenga V."/>
            <person name="Montmayeur A."/>
            <person name="Mulrain L."/>
            <person name="Navidi A."/>
            <person name="Naylor J."/>
            <person name="Negash T."/>
            <person name="Nguyen T."/>
            <person name="Nguyen N."/>
            <person name="Nicol R."/>
            <person name="Norbu C."/>
            <person name="Norbu N."/>
            <person name="Novod N."/>
            <person name="O'Neill B."/>
            <person name="Osman S."/>
            <person name="Markiewicz E."/>
            <person name="Oyono O.L."/>
            <person name="Patti C."/>
            <person name="Phunkhang P."/>
            <person name="Pierre F."/>
            <person name="Priest M."/>
            <person name="Raghuraman S."/>
            <person name="Rege F."/>
            <person name="Reyes R."/>
            <person name="Rise C."/>
            <person name="Rogov P."/>
            <person name="Ross K."/>
            <person name="Ryan E."/>
            <person name="Settipalli S."/>
            <person name="Shea T."/>
            <person name="Sherpa N."/>
            <person name="Shi L."/>
            <person name="Shih D."/>
            <person name="Sparrow T."/>
            <person name="Spaulding J."/>
            <person name="Stalker J."/>
            <person name="Stange-Thomann N."/>
            <person name="Stavropoulos S."/>
            <person name="Stone C."/>
            <person name="Strader C."/>
            <person name="Tesfaye S."/>
            <person name="Thomson T."/>
            <person name="Thoulutsang Y."/>
            <person name="Thoulutsang D."/>
            <person name="Topham K."/>
            <person name="Topping I."/>
            <person name="Tsamla T."/>
            <person name="Vassiliev H."/>
            <person name="Vo A."/>
            <person name="Wangchuk T."/>
            <person name="Wangdi T."/>
            <person name="Weiand M."/>
            <person name="Wilkinson J."/>
            <person name="Wilson A."/>
            <person name="Yadav S."/>
            <person name="Young G."/>
            <person name="Yu Q."/>
            <person name="Zembek L."/>
            <person name="Zhong D."/>
            <person name="Zimmer A."/>
            <person name="Zwirko Z."/>
            <person name="Jaffe D.B."/>
            <person name="Alvarez P."/>
            <person name="Brockman W."/>
            <person name="Butler J."/>
            <person name="Chin C."/>
            <person name="Gnerre S."/>
            <person name="Grabherr M."/>
            <person name="Kleber M."/>
            <person name="Mauceli E."/>
            <person name="MacCallum I."/>
        </authorList>
    </citation>
    <scope>NUCLEOTIDE SEQUENCE [LARGE SCALE GENOMIC DNA]</scope>
    <source>
        <strain evidence="2">MSH-3 / Tucson 14011-0111.49</strain>
    </source>
</reference>
<dbReference type="AlphaFoldDB" id="B4GKX5"/>
<organism evidence="2">
    <name type="scientific">Drosophila persimilis</name>
    <name type="common">Fruit fly</name>
    <dbReference type="NCBI Taxonomy" id="7234"/>
    <lineage>
        <taxon>Eukaryota</taxon>
        <taxon>Metazoa</taxon>
        <taxon>Ecdysozoa</taxon>
        <taxon>Arthropoda</taxon>
        <taxon>Hexapoda</taxon>
        <taxon>Insecta</taxon>
        <taxon>Pterygota</taxon>
        <taxon>Neoptera</taxon>
        <taxon>Endopterygota</taxon>
        <taxon>Diptera</taxon>
        <taxon>Brachycera</taxon>
        <taxon>Muscomorpha</taxon>
        <taxon>Ephydroidea</taxon>
        <taxon>Drosophilidae</taxon>
        <taxon>Drosophila</taxon>
        <taxon>Sophophora</taxon>
    </lineage>
</organism>
<accession>B4GKX5</accession>
<dbReference type="HOGENOM" id="CLU_1779392_0_0_1"/>
<dbReference type="EMBL" id="CH479184">
    <property type="protein sequence ID" value="EDW37291.1"/>
    <property type="molecule type" value="Genomic_DNA"/>
</dbReference>
<dbReference type="PhylomeDB" id="B4GKX5"/>
<dbReference type="Proteomes" id="UP000008744">
    <property type="component" value="Unassembled WGS sequence"/>
</dbReference>
<proteinExistence type="predicted"/>
<evidence type="ECO:0000313" key="1">
    <source>
        <dbReference type="EMBL" id="EDW37291.1"/>
    </source>
</evidence>
<gene>
    <name evidence="1" type="primary">Dper\GL25613</name>
    <name evidence="1" type="ORF">Dper_GL25613</name>
</gene>
<keyword evidence="2" id="KW-1185">Reference proteome</keyword>
<evidence type="ECO:0000313" key="2">
    <source>
        <dbReference type="Proteomes" id="UP000008744"/>
    </source>
</evidence>
<sequence length="146" mass="16477">MEFSTLDDLTVHLATGVLRVLQDCGPATKEDIVMKLGKEWNIRWRDFSELLFVVGGALESGIEAGLMIEDDKLYKVCEGYDYQHMKKLIAAPQLTPIQLNEIPKITASGSKDQMTINKAPQTAATKIRNFLDTFKKICRILFDELL</sequence>
<name>B4GKX5_DROPE</name>